<feature type="repeat" description="TPR" evidence="3">
    <location>
        <begin position="122"/>
        <end position="155"/>
    </location>
</feature>
<accession>A0A1Z4JJA8</accession>
<dbReference type="Gene3D" id="1.25.40.10">
    <property type="entry name" value="Tetratricopeptide repeat domain"/>
    <property type="match status" value="1"/>
</dbReference>
<name>A0A1Z4JJA8_LEPBY</name>
<dbReference type="EMBL" id="AP018203">
    <property type="protein sequence ID" value="BAY56753.1"/>
    <property type="molecule type" value="Genomic_DNA"/>
</dbReference>
<dbReference type="InterPro" id="IPR019734">
    <property type="entry name" value="TPR_rpt"/>
</dbReference>
<reference evidence="4 5" key="1">
    <citation type="submission" date="2017-06" db="EMBL/GenBank/DDBJ databases">
        <title>Genome sequencing of cyanobaciteial culture collection at National Institute for Environmental Studies (NIES).</title>
        <authorList>
            <person name="Hirose Y."/>
            <person name="Shimura Y."/>
            <person name="Fujisawa T."/>
            <person name="Nakamura Y."/>
            <person name="Kawachi M."/>
        </authorList>
    </citation>
    <scope>NUCLEOTIDE SEQUENCE [LARGE SCALE GENOMIC DNA]</scope>
    <source>
        <strain evidence="4 5">NIES-2135</strain>
    </source>
</reference>
<dbReference type="AlphaFoldDB" id="A0A1Z4JJA8"/>
<evidence type="ECO:0000313" key="4">
    <source>
        <dbReference type="EMBL" id="BAY56753.1"/>
    </source>
</evidence>
<dbReference type="PROSITE" id="PS50293">
    <property type="entry name" value="TPR_REGION"/>
    <property type="match status" value="1"/>
</dbReference>
<dbReference type="PANTHER" id="PTHR44858:SF1">
    <property type="entry name" value="UDP-N-ACETYLGLUCOSAMINE--PEPTIDE N-ACETYLGLUCOSAMINYLTRANSFERASE SPINDLY-RELATED"/>
    <property type="match status" value="1"/>
</dbReference>
<proteinExistence type="predicted"/>
<evidence type="ECO:0000313" key="5">
    <source>
        <dbReference type="Proteomes" id="UP000217895"/>
    </source>
</evidence>
<dbReference type="SUPFAM" id="SSF48371">
    <property type="entry name" value="ARM repeat"/>
    <property type="match status" value="1"/>
</dbReference>
<dbReference type="InterPro" id="IPR011990">
    <property type="entry name" value="TPR-like_helical_dom_sf"/>
</dbReference>
<sequence length="170" mass="19220">MDYATDLIPDRDNLQFMEDINVLLEALKDPNEDVRADATQALWQIWFAQKGVTGLQTLQRAQVLLESGQALEAETILSELIEHQPDFAEAWNRRAVLYFVQQQYRKAIADCEKAIELNPIHFGALHGLGLCYAAIGDYRDAIAAFRQALAIQPYAIENQRLILECTAKLS</sequence>
<keyword evidence="1" id="KW-0677">Repeat</keyword>
<dbReference type="InterPro" id="IPR016024">
    <property type="entry name" value="ARM-type_fold"/>
</dbReference>
<keyword evidence="5" id="KW-1185">Reference proteome</keyword>
<dbReference type="PROSITE" id="PS50005">
    <property type="entry name" value="TPR"/>
    <property type="match status" value="2"/>
</dbReference>
<dbReference type="SMART" id="SM00028">
    <property type="entry name" value="TPR"/>
    <property type="match status" value="3"/>
</dbReference>
<evidence type="ECO:0000256" key="2">
    <source>
        <dbReference type="ARBA" id="ARBA00022803"/>
    </source>
</evidence>
<dbReference type="Pfam" id="PF00515">
    <property type="entry name" value="TPR_1"/>
    <property type="match status" value="2"/>
</dbReference>
<dbReference type="SUPFAM" id="SSF48452">
    <property type="entry name" value="TPR-like"/>
    <property type="match status" value="1"/>
</dbReference>
<evidence type="ECO:0000256" key="1">
    <source>
        <dbReference type="ARBA" id="ARBA00022737"/>
    </source>
</evidence>
<feature type="repeat" description="TPR" evidence="3">
    <location>
        <begin position="88"/>
        <end position="121"/>
    </location>
</feature>
<dbReference type="Proteomes" id="UP000217895">
    <property type="component" value="Chromosome"/>
</dbReference>
<evidence type="ECO:0000256" key="3">
    <source>
        <dbReference type="PROSITE-ProRule" id="PRU00339"/>
    </source>
</evidence>
<dbReference type="PANTHER" id="PTHR44858">
    <property type="entry name" value="TETRATRICOPEPTIDE REPEAT PROTEIN 6"/>
    <property type="match status" value="1"/>
</dbReference>
<organism evidence="4 5">
    <name type="scientific">Leptolyngbya boryana NIES-2135</name>
    <dbReference type="NCBI Taxonomy" id="1973484"/>
    <lineage>
        <taxon>Bacteria</taxon>
        <taxon>Bacillati</taxon>
        <taxon>Cyanobacteriota</taxon>
        <taxon>Cyanophyceae</taxon>
        <taxon>Leptolyngbyales</taxon>
        <taxon>Leptolyngbyaceae</taxon>
        <taxon>Leptolyngbya group</taxon>
        <taxon>Leptolyngbya</taxon>
    </lineage>
</organism>
<gene>
    <name evidence="4" type="ORF">NIES2135_35930</name>
</gene>
<dbReference type="InterPro" id="IPR050498">
    <property type="entry name" value="Ycf3"/>
</dbReference>
<protein>
    <submittedName>
        <fullName evidence="4">TPR repeat protein</fullName>
    </submittedName>
</protein>
<keyword evidence="2 3" id="KW-0802">TPR repeat</keyword>